<dbReference type="EC" id="5.6.2.3" evidence="12"/>
<evidence type="ECO:0000256" key="8">
    <source>
        <dbReference type="ARBA" id="ARBA00023014"/>
    </source>
</evidence>
<feature type="compositionally biased region" description="Gly residues" evidence="16">
    <location>
        <begin position="445"/>
        <end position="459"/>
    </location>
</feature>
<dbReference type="GO" id="GO:0046872">
    <property type="term" value="F:metal ion binding"/>
    <property type="evidence" value="ECO:0007669"/>
    <property type="project" value="UniProtKB-KW"/>
</dbReference>
<evidence type="ECO:0000256" key="15">
    <source>
        <dbReference type="ARBA" id="ARBA00079061"/>
    </source>
</evidence>
<dbReference type="AlphaFoldDB" id="A0A852ZCL8"/>
<evidence type="ECO:0000256" key="3">
    <source>
        <dbReference type="ARBA" id="ARBA00022741"/>
    </source>
</evidence>
<proteinExistence type="inferred from homology"/>
<dbReference type="GO" id="GO:0006139">
    <property type="term" value="P:nucleobase-containing compound metabolic process"/>
    <property type="evidence" value="ECO:0007669"/>
    <property type="project" value="InterPro"/>
</dbReference>
<organism evidence="19 20">
    <name type="scientific">Actinopolymorpha rutila</name>
    <dbReference type="NCBI Taxonomy" id="446787"/>
    <lineage>
        <taxon>Bacteria</taxon>
        <taxon>Bacillati</taxon>
        <taxon>Actinomycetota</taxon>
        <taxon>Actinomycetes</taxon>
        <taxon>Propionibacteriales</taxon>
        <taxon>Actinopolymorphaceae</taxon>
        <taxon>Actinopolymorpha</taxon>
    </lineage>
</organism>
<keyword evidence="4 19" id="KW-0378">Hydrolase</keyword>
<dbReference type="RefSeq" id="WP_179787265.1">
    <property type="nucleotide sequence ID" value="NZ_BAAARR010000008.1"/>
</dbReference>
<dbReference type="InterPro" id="IPR010614">
    <property type="entry name" value="RAD3-like_helicase_DEAD"/>
</dbReference>
<keyword evidence="5 19" id="KW-0347">Helicase</keyword>
<evidence type="ECO:0000256" key="2">
    <source>
        <dbReference type="ARBA" id="ARBA00022723"/>
    </source>
</evidence>
<evidence type="ECO:0000259" key="17">
    <source>
        <dbReference type="PROSITE" id="PS51192"/>
    </source>
</evidence>
<dbReference type="SMART" id="SM00491">
    <property type="entry name" value="HELICc2"/>
    <property type="match status" value="1"/>
</dbReference>
<dbReference type="SMART" id="SM00487">
    <property type="entry name" value="DEXDc"/>
    <property type="match status" value="1"/>
</dbReference>
<comment type="catalytic activity">
    <reaction evidence="13">
        <text>ATP + H2O = ADP + phosphate + H(+)</text>
        <dbReference type="Rhea" id="RHEA:13065"/>
        <dbReference type="ChEBI" id="CHEBI:15377"/>
        <dbReference type="ChEBI" id="CHEBI:15378"/>
        <dbReference type="ChEBI" id="CHEBI:30616"/>
        <dbReference type="ChEBI" id="CHEBI:43474"/>
        <dbReference type="ChEBI" id="CHEBI:456216"/>
        <dbReference type="EC" id="5.6.2.3"/>
    </reaction>
</comment>
<evidence type="ECO:0000259" key="18">
    <source>
        <dbReference type="PROSITE" id="PS51193"/>
    </source>
</evidence>
<dbReference type="InterPro" id="IPR014001">
    <property type="entry name" value="Helicase_ATP-bd"/>
</dbReference>
<dbReference type="GO" id="GO:0003677">
    <property type="term" value="F:DNA binding"/>
    <property type="evidence" value="ECO:0007669"/>
    <property type="project" value="UniProtKB-KW"/>
</dbReference>
<evidence type="ECO:0000313" key="19">
    <source>
        <dbReference type="EMBL" id="NYH89558.1"/>
    </source>
</evidence>
<feature type="domain" description="Helicase ATP-binding" evidence="18">
    <location>
        <begin position="23"/>
        <end position="313"/>
    </location>
</feature>
<evidence type="ECO:0000256" key="6">
    <source>
        <dbReference type="ARBA" id="ARBA00022840"/>
    </source>
</evidence>
<dbReference type="PROSITE" id="PS51193">
    <property type="entry name" value="HELICASE_ATP_BIND_2"/>
    <property type="match status" value="1"/>
</dbReference>
<evidence type="ECO:0000256" key="7">
    <source>
        <dbReference type="ARBA" id="ARBA00023004"/>
    </source>
</evidence>
<evidence type="ECO:0000256" key="14">
    <source>
        <dbReference type="ARBA" id="ARBA00073590"/>
    </source>
</evidence>
<reference evidence="19 20" key="1">
    <citation type="submission" date="2020-07" db="EMBL/GenBank/DDBJ databases">
        <title>Sequencing the genomes of 1000 actinobacteria strains.</title>
        <authorList>
            <person name="Klenk H.-P."/>
        </authorList>
    </citation>
    <scope>NUCLEOTIDE SEQUENCE [LARGE SCALE GENOMIC DNA]</scope>
    <source>
        <strain evidence="19 20">DSM 18448</strain>
    </source>
</reference>
<keyword evidence="10" id="KW-0413">Isomerase</keyword>
<dbReference type="PANTHER" id="PTHR11472">
    <property type="entry name" value="DNA REPAIR DEAD HELICASE RAD3/XP-D SUBFAMILY MEMBER"/>
    <property type="match status" value="1"/>
</dbReference>
<evidence type="ECO:0000313" key="20">
    <source>
        <dbReference type="Proteomes" id="UP000579605"/>
    </source>
</evidence>
<evidence type="ECO:0000256" key="10">
    <source>
        <dbReference type="ARBA" id="ARBA00023235"/>
    </source>
</evidence>
<dbReference type="InterPro" id="IPR045028">
    <property type="entry name" value="DinG/Rad3-like"/>
</dbReference>
<sequence length="722" mass="76758">MADAARGSADQQRPDHRVRELLHDAVDALAGMERPGQLVMADAVARAIATGEHLVVQAGTGTGKSLAYLVPAFLNPGGRKRPVVVATATLALQAQLVGRDLPQLAEAIEKRLERRPAYAILKGRNNYACLHRVRDGVPDEQGALLERVPSGPLGRQVLELRSWATTQSQTGGEGDRDAAPTHQDRAWAQVSVSSRECLGAQRCPYGGECFAERARERAHSADVIVTNHALLAIDALENISVLPDYDVVIIDEAHELAARVTGTASAELSPGMIERAARRAHPFCEGGEADPLEDAGEALRSALASAPLGRVETPSSELAAAVALVRDSARAAWSAFPSEKKDSDAESGRRQARSYVEQIRDVAERVSVLSPYDVVWVAERERGGPELRVAPLSVAGLLREKLLAERTCVLTSATLKLGGDFDSAARSVGLRPVDRIPEGEDGQADGTGTGTGGTGGTSGTGRKARGGSEKDGDSATERSGEDDRDSESEGGKDVVEPLPWRALDVGSPFDYGRQAILYVARRLAPPGRGGISPRVLDEVSELVEAAGGATLGLFSSRRAAEEAAAAVRDRLGVEVLCQGEGQLSELHRRFAAEPDTSLFGTLSLWQGLDVPGDACQLVIIDRIPFPRPDDPLTSARQRAVDEAGGNGFMSVAATHAALLLAQGVGRLIRRSSDRGVVAVLDPRLVTARYGTFLRASLPPMWFTGDRDVAIGALRRLRSAREE</sequence>
<dbReference type="GO" id="GO:0051536">
    <property type="term" value="F:iron-sulfur cluster binding"/>
    <property type="evidence" value="ECO:0007669"/>
    <property type="project" value="UniProtKB-KW"/>
</dbReference>
<evidence type="ECO:0000256" key="16">
    <source>
        <dbReference type="SAM" id="MobiDB-lite"/>
    </source>
</evidence>
<dbReference type="GO" id="GO:0043139">
    <property type="term" value="F:5'-3' DNA helicase activity"/>
    <property type="evidence" value="ECO:0007669"/>
    <property type="project" value="UniProtKB-EC"/>
</dbReference>
<dbReference type="GO" id="GO:0005524">
    <property type="term" value="F:ATP binding"/>
    <property type="evidence" value="ECO:0007669"/>
    <property type="project" value="UniProtKB-KW"/>
</dbReference>
<evidence type="ECO:0000256" key="13">
    <source>
        <dbReference type="ARBA" id="ARBA00048954"/>
    </source>
</evidence>
<feature type="region of interest" description="Disordered" evidence="16">
    <location>
        <begin position="428"/>
        <end position="495"/>
    </location>
</feature>
<evidence type="ECO:0000256" key="5">
    <source>
        <dbReference type="ARBA" id="ARBA00022806"/>
    </source>
</evidence>
<name>A0A852ZCL8_9ACTN</name>
<dbReference type="Pfam" id="PF00270">
    <property type="entry name" value="DEAD"/>
    <property type="match status" value="1"/>
</dbReference>
<dbReference type="FunFam" id="3.40.50.300:FF:000437">
    <property type="entry name" value="ATP-dependent DNA helicase DinG"/>
    <property type="match status" value="1"/>
</dbReference>
<evidence type="ECO:0000256" key="1">
    <source>
        <dbReference type="ARBA" id="ARBA00001966"/>
    </source>
</evidence>
<dbReference type="InterPro" id="IPR006555">
    <property type="entry name" value="ATP-dep_Helicase_C"/>
</dbReference>
<evidence type="ECO:0000256" key="12">
    <source>
        <dbReference type="ARBA" id="ARBA00044969"/>
    </source>
</evidence>
<keyword evidence="20" id="KW-1185">Reference proteome</keyword>
<dbReference type="Gene3D" id="3.40.50.300">
    <property type="entry name" value="P-loop containing nucleotide triphosphate hydrolases"/>
    <property type="match status" value="2"/>
</dbReference>
<dbReference type="PANTHER" id="PTHR11472:SF34">
    <property type="entry name" value="REGULATOR OF TELOMERE ELONGATION HELICASE 1"/>
    <property type="match status" value="1"/>
</dbReference>
<feature type="domain" description="Helicase ATP-binding" evidence="17">
    <location>
        <begin position="45"/>
        <end position="266"/>
    </location>
</feature>
<dbReference type="InterPro" id="IPR027417">
    <property type="entry name" value="P-loop_NTPase"/>
</dbReference>
<evidence type="ECO:0000256" key="4">
    <source>
        <dbReference type="ARBA" id="ARBA00022801"/>
    </source>
</evidence>
<keyword evidence="2" id="KW-0479">Metal-binding</keyword>
<gene>
    <name evidence="19" type="ORF">F4554_002196</name>
</gene>
<comment type="similarity">
    <text evidence="11">Belongs to the helicase family. DinG subfamily.</text>
</comment>
<keyword evidence="3" id="KW-0547">Nucleotide-binding</keyword>
<feature type="compositionally biased region" description="Basic and acidic residues" evidence="16">
    <location>
        <begin position="466"/>
        <end position="495"/>
    </location>
</feature>
<comment type="cofactor">
    <cofactor evidence="1">
        <name>[4Fe-4S] cluster</name>
        <dbReference type="ChEBI" id="CHEBI:49883"/>
    </cofactor>
</comment>
<comment type="caution">
    <text evidence="19">The sequence shown here is derived from an EMBL/GenBank/DDBJ whole genome shotgun (WGS) entry which is preliminary data.</text>
</comment>
<dbReference type="SUPFAM" id="SSF52540">
    <property type="entry name" value="P-loop containing nucleoside triphosphate hydrolases"/>
    <property type="match status" value="1"/>
</dbReference>
<evidence type="ECO:0000256" key="11">
    <source>
        <dbReference type="ARBA" id="ARBA00038058"/>
    </source>
</evidence>
<dbReference type="GO" id="GO:0016818">
    <property type="term" value="F:hydrolase activity, acting on acid anhydrides, in phosphorus-containing anhydrides"/>
    <property type="evidence" value="ECO:0007669"/>
    <property type="project" value="InterPro"/>
</dbReference>
<keyword evidence="8" id="KW-0411">Iron-sulfur</keyword>
<dbReference type="Pfam" id="PF13307">
    <property type="entry name" value="Helicase_C_2"/>
    <property type="match status" value="1"/>
</dbReference>
<dbReference type="InterPro" id="IPR011545">
    <property type="entry name" value="DEAD/DEAH_box_helicase_dom"/>
</dbReference>
<keyword evidence="6" id="KW-0067">ATP-binding</keyword>
<accession>A0A852ZCL8</accession>
<keyword evidence="7" id="KW-0408">Iron</keyword>
<dbReference type="EMBL" id="JACBZH010000001">
    <property type="protein sequence ID" value="NYH89558.1"/>
    <property type="molecule type" value="Genomic_DNA"/>
</dbReference>
<dbReference type="PROSITE" id="PS51192">
    <property type="entry name" value="HELICASE_ATP_BIND_1"/>
    <property type="match status" value="1"/>
</dbReference>
<dbReference type="Pfam" id="PF06733">
    <property type="entry name" value="DEAD_2"/>
    <property type="match status" value="1"/>
</dbReference>
<evidence type="ECO:0000256" key="9">
    <source>
        <dbReference type="ARBA" id="ARBA00023125"/>
    </source>
</evidence>
<dbReference type="Proteomes" id="UP000579605">
    <property type="component" value="Unassembled WGS sequence"/>
</dbReference>
<dbReference type="InterPro" id="IPR014013">
    <property type="entry name" value="Helic_SF1/SF2_ATP-bd_DinG/Rad3"/>
</dbReference>
<keyword evidence="9" id="KW-0238">DNA-binding</keyword>
<protein>
    <recommendedName>
        <fullName evidence="14">ATP-dependent helicase DinG</fullName>
        <ecNumber evidence="12">5.6.2.3</ecNumber>
    </recommendedName>
    <alternativeName>
        <fullName evidence="15">DNA 5'-3' helicase DinG</fullName>
    </alternativeName>
</protein>